<comment type="caution">
    <text evidence="1">The sequence shown here is derived from an EMBL/GenBank/DDBJ whole genome shotgun (WGS) entry which is preliminary data.</text>
</comment>
<dbReference type="RefSeq" id="WP_207310035.1">
    <property type="nucleotide sequence ID" value="NZ_SJPG01000001.1"/>
</dbReference>
<dbReference type="Proteomes" id="UP000316095">
    <property type="component" value="Unassembled WGS sequence"/>
</dbReference>
<keyword evidence="2" id="KW-1185">Reference proteome</keyword>
<evidence type="ECO:0000313" key="1">
    <source>
        <dbReference type="EMBL" id="TWT60200.1"/>
    </source>
</evidence>
<name>A0A5C5XB26_9PLAN</name>
<reference evidence="1 2" key="1">
    <citation type="submission" date="2019-02" db="EMBL/GenBank/DDBJ databases">
        <title>Deep-cultivation of Planctomycetes and their phenomic and genomic characterization uncovers novel biology.</title>
        <authorList>
            <person name="Wiegand S."/>
            <person name="Jogler M."/>
            <person name="Boedeker C."/>
            <person name="Pinto D."/>
            <person name="Vollmers J."/>
            <person name="Rivas-Marin E."/>
            <person name="Kohn T."/>
            <person name="Peeters S.H."/>
            <person name="Heuer A."/>
            <person name="Rast P."/>
            <person name="Oberbeckmann S."/>
            <person name="Bunk B."/>
            <person name="Jeske O."/>
            <person name="Meyerdierks A."/>
            <person name="Storesund J.E."/>
            <person name="Kallscheuer N."/>
            <person name="Luecker S."/>
            <person name="Lage O.M."/>
            <person name="Pohl T."/>
            <person name="Merkel B.J."/>
            <person name="Hornburger P."/>
            <person name="Mueller R.-W."/>
            <person name="Bruemmer F."/>
            <person name="Labrenz M."/>
            <person name="Spormann A.M."/>
            <person name="Op Den Camp H."/>
            <person name="Overmann J."/>
            <person name="Amann R."/>
            <person name="Jetten M.S.M."/>
            <person name="Mascher T."/>
            <person name="Medema M.H."/>
            <person name="Devos D.P."/>
            <person name="Kaster A.-K."/>
            <person name="Ovreas L."/>
            <person name="Rohde M."/>
            <person name="Galperin M.Y."/>
            <person name="Jogler C."/>
        </authorList>
    </citation>
    <scope>NUCLEOTIDE SEQUENCE [LARGE SCALE GENOMIC DNA]</scope>
    <source>
        <strain evidence="1 2">Pan54</strain>
    </source>
</reference>
<protein>
    <submittedName>
        <fullName evidence="1">Uncharacterized protein</fullName>
    </submittedName>
</protein>
<accession>A0A5C5XB26</accession>
<sequence>MWYLIFLVPVLIVAFAVVYGYALRRKNMHYWLGSYYFPTDREAPQDQSEEPIDLFIAICDHYEPQRGNLPKPQAMELVNRWCEQYPKLFDRFQDVNGRKPQHTFFFPQDEYQPEYLDALKTLCDAGYGDVDIHLHHRDDTPEGLTEKLVTFRDELFHRHGLLRRHPITEEIVYGFIHGNWSLCNSHPGGYDCGVDQELSILKETGCYADFTLPSAPSPTQVCTINSIYYAWDRPGITKSHDTGQRAKVGRKPPEDALLMIQGPLVPDWKNRKLGIFPSIENSDLHGNRPPTMDRFDLWQSANVHVLGKPNWKFIKLHTHGCKEGNIDMLLGPEMVKFHEQLAERHAKNPQFRYHYVTAWDMYQLVKQAEGNAETRLKIADQSDQLFTAQTP</sequence>
<dbReference type="EMBL" id="SJPG01000001">
    <property type="protein sequence ID" value="TWT60200.1"/>
    <property type="molecule type" value="Genomic_DNA"/>
</dbReference>
<dbReference type="AlphaFoldDB" id="A0A5C5XB26"/>
<gene>
    <name evidence="1" type="ORF">Pan54_09140</name>
</gene>
<proteinExistence type="predicted"/>
<organism evidence="1 2">
    <name type="scientific">Rubinisphaera italica</name>
    <dbReference type="NCBI Taxonomy" id="2527969"/>
    <lineage>
        <taxon>Bacteria</taxon>
        <taxon>Pseudomonadati</taxon>
        <taxon>Planctomycetota</taxon>
        <taxon>Planctomycetia</taxon>
        <taxon>Planctomycetales</taxon>
        <taxon>Planctomycetaceae</taxon>
        <taxon>Rubinisphaera</taxon>
    </lineage>
</organism>
<evidence type="ECO:0000313" key="2">
    <source>
        <dbReference type="Proteomes" id="UP000316095"/>
    </source>
</evidence>